<evidence type="ECO:0000313" key="2">
    <source>
        <dbReference type="EMBL" id="SHH57485.1"/>
    </source>
</evidence>
<sequence length="172" mass="18687">MELDEIAVNYYHESLALAQKSLISGITISAVAYLVAISGIGKSSYSIPFIGIEVESLSYFSISLLCLYFACGMLCMHGMEKADTNWKLVSDADLSARLLQTPNILMAKSISKAFLYGGLFMVGALLSAKILNLEGWRVSIVGSIVSAPYFLALRTSAYFKKPSPHKSTDNPN</sequence>
<proteinExistence type="predicted"/>
<feature type="transmembrane region" description="Helical" evidence="1">
    <location>
        <begin position="136"/>
        <end position="153"/>
    </location>
</feature>
<dbReference type="Proteomes" id="UP000184000">
    <property type="component" value="Unassembled WGS sequence"/>
</dbReference>
<gene>
    <name evidence="2" type="ORF">SAMN02744645_0077</name>
</gene>
<feature type="transmembrane region" description="Helical" evidence="1">
    <location>
        <begin position="60"/>
        <end position="79"/>
    </location>
</feature>
<feature type="transmembrane region" description="Helical" evidence="1">
    <location>
        <begin position="21"/>
        <end position="40"/>
    </location>
</feature>
<feature type="transmembrane region" description="Helical" evidence="1">
    <location>
        <begin position="113"/>
        <end position="130"/>
    </location>
</feature>
<dbReference type="AlphaFoldDB" id="A0A1M5U2Z8"/>
<reference evidence="2 3" key="1">
    <citation type="submission" date="2016-11" db="EMBL/GenBank/DDBJ databases">
        <authorList>
            <person name="Jaros S."/>
            <person name="Januszkiewicz K."/>
            <person name="Wedrychowicz H."/>
        </authorList>
    </citation>
    <scope>NUCLEOTIDE SEQUENCE [LARGE SCALE GENOMIC DNA]</scope>
    <source>
        <strain evidence="2 3">DSM 18231</strain>
    </source>
</reference>
<accession>A0A1M5U2Z8</accession>
<evidence type="ECO:0000313" key="3">
    <source>
        <dbReference type="Proteomes" id="UP000184000"/>
    </source>
</evidence>
<dbReference type="GeneID" id="98639829"/>
<organism evidence="2 3">
    <name type="scientific">Stutzerimonas xanthomarina DSM 18231</name>
    <dbReference type="NCBI Taxonomy" id="1403346"/>
    <lineage>
        <taxon>Bacteria</taxon>
        <taxon>Pseudomonadati</taxon>
        <taxon>Pseudomonadota</taxon>
        <taxon>Gammaproteobacteria</taxon>
        <taxon>Pseudomonadales</taxon>
        <taxon>Pseudomonadaceae</taxon>
        <taxon>Stutzerimonas</taxon>
    </lineage>
</organism>
<protein>
    <submittedName>
        <fullName evidence="2">Uncharacterized protein</fullName>
    </submittedName>
</protein>
<keyword evidence="1" id="KW-0812">Transmembrane</keyword>
<name>A0A1M5U2Z8_9GAMM</name>
<dbReference type="RefSeq" id="WP_143164691.1">
    <property type="nucleotide sequence ID" value="NZ_FQXA01000011.1"/>
</dbReference>
<keyword evidence="1" id="KW-0472">Membrane</keyword>
<keyword evidence="1" id="KW-1133">Transmembrane helix</keyword>
<dbReference type="EMBL" id="FQXA01000011">
    <property type="protein sequence ID" value="SHH57485.1"/>
    <property type="molecule type" value="Genomic_DNA"/>
</dbReference>
<evidence type="ECO:0000256" key="1">
    <source>
        <dbReference type="SAM" id="Phobius"/>
    </source>
</evidence>